<feature type="region of interest" description="Disordered" evidence="1">
    <location>
        <begin position="651"/>
        <end position="768"/>
    </location>
</feature>
<evidence type="ECO:0000259" key="2">
    <source>
        <dbReference type="Pfam" id="PF01979"/>
    </source>
</evidence>
<feature type="compositionally biased region" description="Basic and acidic residues" evidence="1">
    <location>
        <begin position="556"/>
        <end position="568"/>
    </location>
</feature>
<feature type="compositionally biased region" description="Low complexity" evidence="1">
    <location>
        <begin position="658"/>
        <end position="672"/>
    </location>
</feature>
<evidence type="ECO:0000256" key="1">
    <source>
        <dbReference type="SAM" id="MobiDB-lite"/>
    </source>
</evidence>
<evidence type="ECO:0000313" key="3">
    <source>
        <dbReference type="EMBL" id="GMI02889.1"/>
    </source>
</evidence>
<feature type="compositionally biased region" description="Basic and acidic residues" evidence="1">
    <location>
        <begin position="108"/>
        <end position="117"/>
    </location>
</feature>
<dbReference type="EMBL" id="BRXW01000050">
    <property type="protein sequence ID" value="GMI02889.1"/>
    <property type="molecule type" value="Genomic_DNA"/>
</dbReference>
<dbReference type="Gene3D" id="3.20.20.140">
    <property type="entry name" value="Metal-dependent hydrolases"/>
    <property type="match status" value="2"/>
</dbReference>
<dbReference type="InterPro" id="IPR050138">
    <property type="entry name" value="DHOase/Allantoinase_Hydrolase"/>
</dbReference>
<sequence length="1208" mass="130864">MIAITSTRCCLPASYESDPLAKPPSTGSSGPPGLCITQAYIVLDPQISGKIVGILVNTGLDEVLEKYNNIEVRDFGDDIVMPGIIDAQACFTEPGLTLPAPTATFGHIKGDGDRDGSGDSDGVEDNSLDKNKCWEGFTSGTQAAAAGGVTCVADFPCHGHKVTVHNMTAFYNKLALAQSKILVDTAFYALATPPNVFSTESSTSLTGMLKAGAIGVVAYLTTQSMGVPGLSGHDWNALMHKLNKEVLRVSEASGTPKKVPVMLSAVLMSPDRHTIVDPLHMTENPYSSTIQGEAAPLGLDFTFGCKSNGSSSENSPVKPELQELMRKNKEEGQRRMANMSNLDASELNPRELRVTPLTSNLNIESDLADVRDSLVTTPVSANRQMDQNATPVHKSRSLFGKGTPSPEAPKLRSAESNEGSATDLGELMSFTMDDEPELSSVPVYMQSAPRQLRRSGNLTKPETGEDLANAAKESLKEMRSEGFDFSSQNSENKKYPLMGNEDENPIVTQVSSYQTSGLSLSQRQRSQESESDKSSSTYGRLSPHRLSPPTTVGEGGEEKSKEGGKEWSEVDIDEIEWGKDPKDPPRVSAALEIPTLEINTDSEGSEQNEFESFVFTPDHDITFDEIERAKSPARGLSSSVKATLLSVERKSYKYKRPTSNSTSSVASSSDGADSPRRNSSPMLPQKSKSSRNISSSTESSLHSPSRPRVGWAESSSYSIEENGRFWKKNQKEMSQSGDGGFDNMKGGFNEFVKRRENSPGGGRAHYADGCGSSGSGSLGVSFKSYSTITPPTQMFYAKDDSGVGAASGLGHQLSSSLPIPSKIAEKKKGKAKADKGKKKKIKFRPPPIKPFKESDTLTMVAMRREYLLFLHDFPSTMEEFGISSVLTYKYSSNAVGKKGGEGVGGVRGGLRERLSSFSGDRKTLSIHIINVSSQNGCIRISQAKEEEGRRARLKEGGGVEGGEEEEKEFELYGDNEVAKSHAKWPEFAEISSSTSVYYLTHDSGMVDAGDTLFKVFPPIRRREHRLALWEHINNGVLDFVTSGHMPTDLDLKFLRDGDFYRAFAGMISIELMLPAFFTESLTRAKEAVGGEDGGEGGLEKVILDIVKRMCMKPAEFLGLGKVKGVLEVGFDADIVVWSPEGSFNVNSEGHSLQSKQARSVWDGQTLSGVVKNTFVRGKCVFERAEGGDPRFPTLEQPTGMIIKGSMVE</sequence>
<feature type="region of interest" description="Disordered" evidence="1">
    <location>
        <begin position="102"/>
        <end position="124"/>
    </location>
</feature>
<organism evidence="3 4">
    <name type="scientific">Triparma laevis f. longispina</name>
    <dbReference type="NCBI Taxonomy" id="1714387"/>
    <lineage>
        <taxon>Eukaryota</taxon>
        <taxon>Sar</taxon>
        <taxon>Stramenopiles</taxon>
        <taxon>Ochrophyta</taxon>
        <taxon>Bolidophyceae</taxon>
        <taxon>Parmales</taxon>
        <taxon>Triparmaceae</taxon>
        <taxon>Triparma</taxon>
    </lineage>
</organism>
<name>A0A9W7F4H2_9STRA</name>
<feature type="region of interest" description="Disordered" evidence="1">
    <location>
        <begin position="380"/>
        <end position="420"/>
    </location>
</feature>
<dbReference type="PANTHER" id="PTHR43668:SF2">
    <property type="entry name" value="ALLANTOINASE"/>
    <property type="match status" value="1"/>
</dbReference>
<comment type="caution">
    <text evidence="3">The sequence shown here is derived from an EMBL/GenBank/DDBJ whole genome shotgun (WGS) entry which is preliminary data.</text>
</comment>
<accession>A0A9W7F4H2</accession>
<dbReference type="InterPro" id="IPR032466">
    <property type="entry name" value="Metal_Hydrolase"/>
</dbReference>
<feature type="compositionally biased region" description="Low complexity" evidence="1">
    <location>
        <begin position="514"/>
        <end position="524"/>
    </location>
</feature>
<dbReference type="PANTHER" id="PTHR43668">
    <property type="entry name" value="ALLANTOINASE"/>
    <property type="match status" value="1"/>
</dbReference>
<evidence type="ECO:0000313" key="4">
    <source>
        <dbReference type="Proteomes" id="UP001165122"/>
    </source>
</evidence>
<dbReference type="SUPFAM" id="SSF51338">
    <property type="entry name" value="Composite domain of metallo-dependent hydrolases"/>
    <property type="match status" value="1"/>
</dbReference>
<feature type="region of interest" description="Disordered" evidence="1">
    <location>
        <begin position="825"/>
        <end position="848"/>
    </location>
</feature>
<dbReference type="Proteomes" id="UP001165122">
    <property type="component" value="Unassembled WGS sequence"/>
</dbReference>
<dbReference type="OrthoDB" id="1924787at2759"/>
<gene>
    <name evidence="3" type="ORF">TrLO_g14089</name>
</gene>
<keyword evidence="4" id="KW-1185">Reference proteome</keyword>
<feature type="compositionally biased region" description="Basic and acidic residues" evidence="1">
    <location>
        <begin position="825"/>
        <end position="834"/>
    </location>
</feature>
<proteinExistence type="predicted"/>
<feature type="compositionally biased region" description="Basic and acidic residues" evidence="1">
    <location>
        <begin position="576"/>
        <end position="585"/>
    </location>
</feature>
<dbReference type="GO" id="GO:0006145">
    <property type="term" value="P:purine nucleobase catabolic process"/>
    <property type="evidence" value="ECO:0007669"/>
    <property type="project" value="TreeGrafter"/>
</dbReference>
<dbReference type="SUPFAM" id="SSF51556">
    <property type="entry name" value="Metallo-dependent hydrolases"/>
    <property type="match status" value="2"/>
</dbReference>
<dbReference type="InterPro" id="IPR011059">
    <property type="entry name" value="Metal-dep_hydrolase_composite"/>
</dbReference>
<feature type="compositionally biased region" description="Low complexity" evidence="1">
    <location>
        <begin position="690"/>
        <end position="704"/>
    </location>
</feature>
<protein>
    <recommendedName>
        <fullName evidence="2">Amidohydrolase-related domain-containing protein</fullName>
    </recommendedName>
</protein>
<dbReference type="Pfam" id="PF01979">
    <property type="entry name" value="Amidohydro_1"/>
    <property type="match status" value="1"/>
</dbReference>
<reference evidence="4" key="1">
    <citation type="journal article" date="2023" name="Commun. Biol.">
        <title>Genome analysis of Parmales, the sister group of diatoms, reveals the evolutionary specialization of diatoms from phago-mixotrophs to photoautotrophs.</title>
        <authorList>
            <person name="Ban H."/>
            <person name="Sato S."/>
            <person name="Yoshikawa S."/>
            <person name="Yamada K."/>
            <person name="Nakamura Y."/>
            <person name="Ichinomiya M."/>
            <person name="Sato N."/>
            <person name="Blanc-Mathieu R."/>
            <person name="Endo H."/>
            <person name="Kuwata A."/>
            <person name="Ogata H."/>
        </authorList>
    </citation>
    <scope>NUCLEOTIDE SEQUENCE [LARGE SCALE GENOMIC DNA]</scope>
    <source>
        <strain evidence="4">NIES 3700</strain>
    </source>
</reference>
<dbReference type="InterPro" id="IPR006680">
    <property type="entry name" value="Amidohydro-rel"/>
</dbReference>
<feature type="region of interest" description="Disordered" evidence="1">
    <location>
        <begin position="474"/>
        <end position="616"/>
    </location>
</feature>
<dbReference type="GO" id="GO:0005737">
    <property type="term" value="C:cytoplasm"/>
    <property type="evidence" value="ECO:0007669"/>
    <property type="project" value="TreeGrafter"/>
</dbReference>
<feature type="compositionally biased region" description="Polar residues" evidence="1">
    <location>
        <begin position="380"/>
        <end position="390"/>
    </location>
</feature>
<dbReference type="AlphaFoldDB" id="A0A9W7F4H2"/>
<feature type="domain" description="Amidohydrolase-related" evidence="2">
    <location>
        <begin position="1021"/>
        <end position="1180"/>
    </location>
</feature>
<dbReference type="GO" id="GO:0004038">
    <property type="term" value="F:allantoinase activity"/>
    <property type="evidence" value="ECO:0007669"/>
    <property type="project" value="TreeGrafter"/>
</dbReference>